<dbReference type="PANTHER" id="PTHR42793">
    <property type="entry name" value="COA BINDING DOMAIN CONTAINING PROTEIN"/>
    <property type="match status" value="1"/>
</dbReference>
<dbReference type="GO" id="GO:0046872">
    <property type="term" value="F:metal ion binding"/>
    <property type="evidence" value="ECO:0007669"/>
    <property type="project" value="InterPro"/>
</dbReference>
<dbReference type="Proteomes" id="UP000672602">
    <property type="component" value="Unassembled WGS sequence"/>
</dbReference>
<dbReference type="RefSeq" id="WP_210680373.1">
    <property type="nucleotide sequence ID" value="NZ_JAGMWN010000001.1"/>
</dbReference>
<dbReference type="Pfam" id="PF13549">
    <property type="entry name" value="ATP-grasp_5"/>
    <property type="match status" value="1"/>
</dbReference>
<keyword evidence="2" id="KW-0067">ATP-binding</keyword>
<dbReference type="Gene3D" id="3.40.50.261">
    <property type="entry name" value="Succinyl-CoA synthetase domains"/>
    <property type="match status" value="2"/>
</dbReference>
<dbReference type="SUPFAM" id="SSF56059">
    <property type="entry name" value="Glutathione synthetase ATP-binding domain-like"/>
    <property type="match status" value="1"/>
</dbReference>
<name>A0A8J7RWH3_9PROT</name>
<dbReference type="GO" id="GO:0006099">
    <property type="term" value="P:tricarboxylic acid cycle"/>
    <property type="evidence" value="ECO:0007669"/>
    <property type="project" value="UniProtKB-KW"/>
</dbReference>
<protein>
    <submittedName>
        <fullName evidence="4">Acetate--CoA ligase family protein</fullName>
    </submittedName>
</protein>
<evidence type="ECO:0000256" key="2">
    <source>
        <dbReference type="PROSITE-ProRule" id="PRU00409"/>
    </source>
</evidence>
<comment type="caution">
    <text evidence="4">The sequence shown here is derived from an EMBL/GenBank/DDBJ whole genome shotgun (WGS) entry which is preliminary data.</text>
</comment>
<reference evidence="4" key="1">
    <citation type="submission" date="2021-04" db="EMBL/GenBank/DDBJ databases">
        <authorList>
            <person name="Zhang D.-C."/>
        </authorList>
    </citation>
    <scope>NUCLEOTIDE SEQUENCE</scope>
    <source>
        <strain evidence="4">CGMCC 1.15697</strain>
    </source>
</reference>
<dbReference type="PANTHER" id="PTHR42793:SF4">
    <property type="entry name" value="BLL6376 PROTEIN"/>
    <property type="match status" value="1"/>
</dbReference>
<accession>A0A8J7RWH3</accession>
<evidence type="ECO:0000256" key="1">
    <source>
        <dbReference type="ARBA" id="ARBA00022532"/>
    </source>
</evidence>
<dbReference type="Pfam" id="PF13607">
    <property type="entry name" value="Succ_CoA_lig"/>
    <property type="match status" value="1"/>
</dbReference>
<keyword evidence="1" id="KW-0816">Tricarboxylic acid cycle</keyword>
<dbReference type="GO" id="GO:0016874">
    <property type="term" value="F:ligase activity"/>
    <property type="evidence" value="ECO:0007669"/>
    <property type="project" value="UniProtKB-KW"/>
</dbReference>
<keyword evidence="4" id="KW-0436">Ligase</keyword>
<dbReference type="Gene3D" id="3.30.1490.20">
    <property type="entry name" value="ATP-grasp fold, A domain"/>
    <property type="match status" value="1"/>
</dbReference>
<dbReference type="InterPro" id="IPR016102">
    <property type="entry name" value="Succinyl-CoA_synth-like"/>
</dbReference>
<dbReference type="InterPro" id="IPR032875">
    <property type="entry name" value="Succ_CoA_lig_flav_dom"/>
</dbReference>
<dbReference type="EMBL" id="JAGMWN010000001">
    <property type="protein sequence ID" value="MBP5855800.1"/>
    <property type="molecule type" value="Genomic_DNA"/>
</dbReference>
<evidence type="ECO:0000259" key="3">
    <source>
        <dbReference type="PROSITE" id="PS50975"/>
    </source>
</evidence>
<dbReference type="SMART" id="SM00881">
    <property type="entry name" value="CoA_binding"/>
    <property type="match status" value="1"/>
</dbReference>
<keyword evidence="2" id="KW-0547">Nucleotide-binding</keyword>
<dbReference type="GO" id="GO:0005524">
    <property type="term" value="F:ATP binding"/>
    <property type="evidence" value="ECO:0007669"/>
    <property type="project" value="UniProtKB-UniRule"/>
</dbReference>
<dbReference type="Pfam" id="PF13380">
    <property type="entry name" value="CoA_binding_2"/>
    <property type="match status" value="1"/>
</dbReference>
<dbReference type="InterPro" id="IPR011761">
    <property type="entry name" value="ATP-grasp"/>
</dbReference>
<dbReference type="InterPro" id="IPR003781">
    <property type="entry name" value="CoA-bd"/>
</dbReference>
<evidence type="ECO:0000313" key="5">
    <source>
        <dbReference type="Proteomes" id="UP000672602"/>
    </source>
</evidence>
<feature type="domain" description="ATP-grasp" evidence="3">
    <location>
        <begin position="490"/>
        <end position="690"/>
    </location>
</feature>
<sequence>MAEGRLSRLLSPRRIAFIGGRECGVAIEQCRRAGFAGVIEVVHPKREMLAGIPCKRSVGALDAPPDAAFVAVPPEATVDVVAELSAMGAGGAVCYAAGFKEAGAEGEALQARVVGAAGAMPILGPNCYGMLNYLEGVTLWPDVHGGERVERGVAIVAQSSNMAINFTMQDRGLPIAHLATVGNAATVGPADLIEAHAADPRVSAIGVHLEGLPEGAERFARAVAAAHRAGKPVLAFKTGLSARGARATLSHTSSMAGGAAAFDAYLERLGVPRAASVPAFLETLKLLHVHGGLPGGRLVSMSCSGGEAALVADTAERVGITLPDFDASSRAALVAALGPGIAIDNPLDYHTYIWLDQAACEACYTAALSAPVDVGMLVLDYPKAGVGDETGWEMATDALIAAARTTGRPTMVVASLPECLPSAARAHLMAAGIAPMQGIEEALIAVRAAALAGAGLARAGAEAAVDSAHAPRPAILADGSGRSLDEYRAKRRLAAVGVAVPEGALVASASEALAAAEAIGYPIVAKAVSASMAHKSEHGAVRLGLADADALHEAVEDLLALSGHVLVERMVSSPVAELIVGIIRDPLVGPCLMIGAGGVLAEVLADRAVLSLPADRAGIEAALRRLRVFPLLEGYRGRPAGDLSATLNAIQAIADFAAAQGDGLLELDVNPLIVGTDGAVAADAFMRLAEEREVA</sequence>
<dbReference type="InterPro" id="IPR036291">
    <property type="entry name" value="NAD(P)-bd_dom_sf"/>
</dbReference>
<dbReference type="Gene3D" id="3.40.50.720">
    <property type="entry name" value="NAD(P)-binding Rossmann-like Domain"/>
    <property type="match status" value="1"/>
</dbReference>
<dbReference type="PROSITE" id="PS50975">
    <property type="entry name" value="ATP_GRASP"/>
    <property type="match status" value="1"/>
</dbReference>
<gene>
    <name evidence="4" type="ORF">KAJ83_02185</name>
</gene>
<dbReference type="Gene3D" id="3.30.470.20">
    <property type="entry name" value="ATP-grasp fold, B domain"/>
    <property type="match status" value="1"/>
</dbReference>
<keyword evidence="5" id="KW-1185">Reference proteome</keyword>
<dbReference type="SUPFAM" id="SSF52210">
    <property type="entry name" value="Succinyl-CoA synthetase domains"/>
    <property type="match status" value="2"/>
</dbReference>
<evidence type="ECO:0000313" key="4">
    <source>
        <dbReference type="EMBL" id="MBP5855800.1"/>
    </source>
</evidence>
<organism evidence="4 5">
    <name type="scientific">Marivibrio halodurans</name>
    <dbReference type="NCBI Taxonomy" id="2039722"/>
    <lineage>
        <taxon>Bacteria</taxon>
        <taxon>Pseudomonadati</taxon>
        <taxon>Pseudomonadota</taxon>
        <taxon>Alphaproteobacteria</taxon>
        <taxon>Rhodospirillales</taxon>
        <taxon>Rhodospirillaceae</taxon>
        <taxon>Marivibrio</taxon>
    </lineage>
</organism>
<dbReference type="AlphaFoldDB" id="A0A8J7RWH3"/>
<dbReference type="SUPFAM" id="SSF51735">
    <property type="entry name" value="NAD(P)-binding Rossmann-fold domains"/>
    <property type="match status" value="1"/>
</dbReference>
<proteinExistence type="predicted"/>
<dbReference type="InterPro" id="IPR013815">
    <property type="entry name" value="ATP_grasp_subdomain_1"/>
</dbReference>